<dbReference type="RefSeq" id="WP_208927441.1">
    <property type="nucleotide sequence ID" value="NZ_CP013655.1"/>
</dbReference>
<proteinExistence type="predicted"/>
<keyword evidence="5" id="KW-1185">Reference proteome</keyword>
<dbReference type="GO" id="GO:0016747">
    <property type="term" value="F:acyltransferase activity, transferring groups other than amino-acyl groups"/>
    <property type="evidence" value="ECO:0007669"/>
    <property type="project" value="InterPro"/>
</dbReference>
<evidence type="ECO:0000259" key="3">
    <source>
        <dbReference type="PROSITE" id="PS51186"/>
    </source>
</evidence>
<gene>
    <name evidence="4" type="ORF">ATZ35_11870</name>
</gene>
<dbReference type="Proteomes" id="UP000067523">
    <property type="component" value="Chromosome"/>
</dbReference>
<evidence type="ECO:0000256" key="1">
    <source>
        <dbReference type="ARBA" id="ARBA00022679"/>
    </source>
</evidence>
<evidence type="ECO:0000313" key="5">
    <source>
        <dbReference type="Proteomes" id="UP000067523"/>
    </source>
</evidence>
<dbReference type="PROSITE" id="PS51186">
    <property type="entry name" value="GNAT"/>
    <property type="match status" value="1"/>
</dbReference>
<dbReference type="PANTHER" id="PTHR43800:SF1">
    <property type="entry name" value="PEPTIDYL-LYSINE N-ACETYLTRANSFERASE YJAB"/>
    <property type="match status" value="1"/>
</dbReference>
<keyword evidence="2" id="KW-0012">Acyltransferase</keyword>
<organism evidence="4 5">
    <name type="scientific">Enterococcus rotai</name>
    <dbReference type="NCBI Taxonomy" id="118060"/>
    <lineage>
        <taxon>Bacteria</taxon>
        <taxon>Bacillati</taxon>
        <taxon>Bacillota</taxon>
        <taxon>Bacilli</taxon>
        <taxon>Lactobacillales</taxon>
        <taxon>Enterococcaceae</taxon>
        <taxon>Enterococcus</taxon>
    </lineage>
</organism>
<dbReference type="Gene3D" id="3.40.630.30">
    <property type="match status" value="1"/>
</dbReference>
<dbReference type="Pfam" id="PF13508">
    <property type="entry name" value="Acetyltransf_7"/>
    <property type="match status" value="1"/>
</dbReference>
<dbReference type="PANTHER" id="PTHR43800">
    <property type="entry name" value="PEPTIDYL-LYSINE N-ACETYLTRANSFERASE YJAB"/>
    <property type="match status" value="1"/>
</dbReference>
<protein>
    <submittedName>
        <fullName evidence="4">Acetyltransferase</fullName>
    </submittedName>
</protein>
<reference evidence="5" key="1">
    <citation type="submission" date="2015-12" db="EMBL/GenBank/DDBJ databases">
        <authorList>
            <person name="Lauer A."/>
            <person name="Humrighouse B."/>
            <person name="Loparev V."/>
            <person name="Shewmaker P.L."/>
            <person name="Whitney A.M."/>
            <person name="McLaughlin R.W."/>
        </authorList>
    </citation>
    <scope>NUCLEOTIDE SEQUENCE [LARGE SCALE GENOMIC DNA]</scope>
    <source>
        <strain evidence="5">LMG 26678</strain>
    </source>
</reference>
<dbReference type="CDD" id="cd04301">
    <property type="entry name" value="NAT_SF"/>
    <property type="match status" value="1"/>
</dbReference>
<dbReference type="KEGG" id="erx:ATZ35_11870"/>
<evidence type="ECO:0000256" key="2">
    <source>
        <dbReference type="ARBA" id="ARBA00023315"/>
    </source>
</evidence>
<sequence>MITKIENLTTNELEEILIIWLTANQEAHPFIPSTYWQDHFAEVKEALPLAELYIHRDNENITGFIGISETYIAGIFVQQDYRNQGIGQKLLNEAKNAHNTLTLSVYAKNQPAYTFYLKHGFQLMNEHLDDTTGELEYQLIWEK</sequence>
<dbReference type="SUPFAM" id="SSF55729">
    <property type="entry name" value="Acyl-CoA N-acyltransferases (Nat)"/>
    <property type="match status" value="1"/>
</dbReference>
<name>A0A0U2XKM2_9ENTE</name>
<keyword evidence="1 4" id="KW-0808">Transferase</keyword>
<accession>A0A0U2XKM2</accession>
<feature type="domain" description="N-acetyltransferase" evidence="3">
    <location>
        <begin position="3"/>
        <end position="142"/>
    </location>
</feature>
<dbReference type="AlphaFoldDB" id="A0A0U2XKM2"/>
<dbReference type="EMBL" id="CP013655">
    <property type="protein sequence ID" value="ALS37821.1"/>
    <property type="molecule type" value="Genomic_DNA"/>
</dbReference>
<dbReference type="InterPro" id="IPR016181">
    <property type="entry name" value="Acyl_CoA_acyltransferase"/>
</dbReference>
<evidence type="ECO:0000313" key="4">
    <source>
        <dbReference type="EMBL" id="ALS37821.1"/>
    </source>
</evidence>
<dbReference type="InterPro" id="IPR000182">
    <property type="entry name" value="GNAT_dom"/>
</dbReference>
<dbReference type="STRING" id="118060.ATZ35_11870"/>